<proteinExistence type="predicted"/>
<dbReference type="AlphaFoldDB" id="A0A7S3CPY2"/>
<accession>A0A7S3CPY2</accession>
<evidence type="ECO:0000256" key="1">
    <source>
        <dbReference type="SAM" id="MobiDB-lite"/>
    </source>
</evidence>
<protein>
    <submittedName>
        <fullName evidence="2">Uncharacterized protein</fullName>
    </submittedName>
</protein>
<feature type="region of interest" description="Disordered" evidence="1">
    <location>
        <begin position="184"/>
        <end position="231"/>
    </location>
</feature>
<name>A0A7S3CPY2_9SPIT</name>
<gene>
    <name evidence="2" type="ORF">SRAS04492_LOCUS4278</name>
</gene>
<organism evidence="2">
    <name type="scientific">Strombidium rassoulzadegani</name>
    <dbReference type="NCBI Taxonomy" id="1082188"/>
    <lineage>
        <taxon>Eukaryota</taxon>
        <taxon>Sar</taxon>
        <taxon>Alveolata</taxon>
        <taxon>Ciliophora</taxon>
        <taxon>Intramacronucleata</taxon>
        <taxon>Spirotrichea</taxon>
        <taxon>Oligotrichia</taxon>
        <taxon>Strombidiidae</taxon>
        <taxon>Strombidium</taxon>
    </lineage>
</organism>
<feature type="region of interest" description="Disordered" evidence="1">
    <location>
        <begin position="1"/>
        <end position="35"/>
    </location>
</feature>
<sequence>MQELNKAQVEEVLRGSKHSLNFGKSKPRAPMTSKPSRLLNNIYQNTSNAAIYADYQNAAGGGHGTTGILSNLGNNSRSPDHFRLQSIDQPLTSKHVKQSSKISLLNKQESHVAKSSLVNLQQIPSRQELLKGRQEANRNLISTKSFFNVNNGHPSPNFKREFNEYLDDAGASKALATYNSRSNMVRKNSKKSMRSGVHPHQNSYVPSGNPHQGLRSHNSSQQRKAYPNQGY</sequence>
<dbReference type="EMBL" id="HBIA01008410">
    <property type="protein sequence ID" value="CAE0232480.1"/>
    <property type="molecule type" value="Transcribed_RNA"/>
</dbReference>
<feature type="compositionally biased region" description="Polar residues" evidence="1">
    <location>
        <begin position="200"/>
        <end position="223"/>
    </location>
</feature>
<reference evidence="2" key="1">
    <citation type="submission" date="2021-01" db="EMBL/GenBank/DDBJ databases">
        <authorList>
            <person name="Corre E."/>
            <person name="Pelletier E."/>
            <person name="Niang G."/>
            <person name="Scheremetjew M."/>
            <person name="Finn R."/>
            <person name="Kale V."/>
            <person name="Holt S."/>
            <person name="Cochrane G."/>
            <person name="Meng A."/>
            <person name="Brown T."/>
            <person name="Cohen L."/>
        </authorList>
    </citation>
    <scope>NUCLEOTIDE SEQUENCE</scope>
    <source>
        <strain evidence="2">Ras09</strain>
    </source>
</reference>
<evidence type="ECO:0000313" key="2">
    <source>
        <dbReference type="EMBL" id="CAE0232480.1"/>
    </source>
</evidence>